<evidence type="ECO:0000256" key="1">
    <source>
        <dbReference type="ARBA" id="ARBA00023186"/>
    </source>
</evidence>
<gene>
    <name evidence="4" type="ORF">EGW08_002136</name>
</gene>
<dbReference type="CDD" id="cd06257">
    <property type="entry name" value="DnaJ"/>
    <property type="match status" value="1"/>
</dbReference>
<dbReference type="GO" id="GO:0005737">
    <property type="term" value="C:cytoplasm"/>
    <property type="evidence" value="ECO:0007669"/>
    <property type="project" value="TreeGrafter"/>
</dbReference>
<feature type="compositionally biased region" description="Basic and acidic residues" evidence="2">
    <location>
        <begin position="169"/>
        <end position="186"/>
    </location>
</feature>
<name>A0A433U8E7_ELYCH</name>
<organism evidence="4 5">
    <name type="scientific">Elysia chlorotica</name>
    <name type="common">Eastern emerald elysia</name>
    <name type="synonym">Sea slug</name>
    <dbReference type="NCBI Taxonomy" id="188477"/>
    <lineage>
        <taxon>Eukaryota</taxon>
        <taxon>Metazoa</taxon>
        <taxon>Spiralia</taxon>
        <taxon>Lophotrochozoa</taxon>
        <taxon>Mollusca</taxon>
        <taxon>Gastropoda</taxon>
        <taxon>Heterobranchia</taxon>
        <taxon>Euthyneura</taxon>
        <taxon>Panpulmonata</taxon>
        <taxon>Sacoglossa</taxon>
        <taxon>Placobranchoidea</taxon>
        <taxon>Plakobranchidae</taxon>
        <taxon>Elysia</taxon>
    </lineage>
</organism>
<keyword evidence="5" id="KW-1185">Reference proteome</keyword>
<dbReference type="Gene3D" id="1.10.287.110">
    <property type="entry name" value="DnaJ domain"/>
    <property type="match status" value="1"/>
</dbReference>
<dbReference type="SMART" id="SM00271">
    <property type="entry name" value="DnaJ"/>
    <property type="match status" value="1"/>
</dbReference>
<evidence type="ECO:0000313" key="5">
    <source>
        <dbReference type="Proteomes" id="UP000271974"/>
    </source>
</evidence>
<dbReference type="Pfam" id="PF00226">
    <property type="entry name" value="DnaJ"/>
    <property type="match status" value="1"/>
</dbReference>
<feature type="region of interest" description="Disordered" evidence="2">
    <location>
        <begin position="115"/>
        <end position="143"/>
    </location>
</feature>
<dbReference type="PRINTS" id="PR00625">
    <property type="entry name" value="JDOMAIN"/>
</dbReference>
<dbReference type="InterPro" id="IPR036869">
    <property type="entry name" value="J_dom_sf"/>
</dbReference>
<feature type="region of interest" description="Disordered" evidence="2">
    <location>
        <begin position="156"/>
        <end position="186"/>
    </location>
</feature>
<dbReference type="EMBL" id="RQTK01000040">
    <property type="protein sequence ID" value="RUS90094.1"/>
    <property type="molecule type" value="Genomic_DNA"/>
</dbReference>
<evidence type="ECO:0000256" key="2">
    <source>
        <dbReference type="SAM" id="MobiDB-lite"/>
    </source>
</evidence>
<dbReference type="SUPFAM" id="SSF46565">
    <property type="entry name" value="Chaperone J-domain"/>
    <property type="match status" value="1"/>
</dbReference>
<proteinExistence type="predicted"/>
<dbReference type="InterPro" id="IPR029827">
    <property type="entry name" value="JDP1-like"/>
</dbReference>
<dbReference type="Proteomes" id="UP000271974">
    <property type="component" value="Unassembled WGS sequence"/>
</dbReference>
<feature type="domain" description="J" evidence="3">
    <location>
        <begin position="20"/>
        <end position="85"/>
    </location>
</feature>
<evidence type="ECO:0000313" key="4">
    <source>
        <dbReference type="EMBL" id="RUS90094.1"/>
    </source>
</evidence>
<dbReference type="PANTHER" id="PTHR44500:SF1">
    <property type="entry name" value="DNAJ HOMOLOG SUBFAMILY C MEMBER 12"/>
    <property type="match status" value="1"/>
</dbReference>
<dbReference type="PROSITE" id="PS50076">
    <property type="entry name" value="DNAJ_2"/>
    <property type="match status" value="1"/>
</dbReference>
<dbReference type="InterPro" id="IPR001623">
    <property type="entry name" value="DnaJ_domain"/>
</dbReference>
<dbReference type="STRING" id="188477.A0A433U8E7"/>
<protein>
    <recommendedName>
        <fullName evidence="3">J domain-containing protein</fullName>
    </recommendedName>
</protein>
<accession>A0A433U8E7</accession>
<comment type="caution">
    <text evidence="4">The sequence shown here is derived from an EMBL/GenBank/DDBJ whole genome shotgun (WGS) entry which is preliminary data.</text>
</comment>
<sequence>MDCGRALDEILSSTKKPEDDYYFILGSVESSSEEQISAEYKARVLECHPDKHPNNKEAHERFAKLSKAKDILLDPEKRKDYDKWRRSEIAIPYDTWRSMSHVKTSMHWGVQKPQTAISADSSEGAQASQTKQTYMTSREQNSEKLTQLREQMQFTRRENPNPTKTISGWERDSSNPMLEKFRNYQI</sequence>
<dbReference type="PANTHER" id="PTHR44500">
    <property type="entry name" value="DNAJ HOMOLOG SUBFAMILY C MEMBER 12"/>
    <property type="match status" value="1"/>
</dbReference>
<reference evidence="4 5" key="1">
    <citation type="submission" date="2019-01" db="EMBL/GenBank/DDBJ databases">
        <title>A draft genome assembly of the solar-powered sea slug Elysia chlorotica.</title>
        <authorList>
            <person name="Cai H."/>
            <person name="Li Q."/>
            <person name="Fang X."/>
            <person name="Li J."/>
            <person name="Curtis N.E."/>
            <person name="Altenburger A."/>
            <person name="Shibata T."/>
            <person name="Feng M."/>
            <person name="Maeda T."/>
            <person name="Schwartz J.A."/>
            <person name="Shigenobu S."/>
            <person name="Lundholm N."/>
            <person name="Nishiyama T."/>
            <person name="Yang H."/>
            <person name="Hasebe M."/>
            <person name="Li S."/>
            <person name="Pierce S.K."/>
            <person name="Wang J."/>
        </authorList>
    </citation>
    <scope>NUCLEOTIDE SEQUENCE [LARGE SCALE GENOMIC DNA]</scope>
    <source>
        <strain evidence="4">EC2010</strain>
        <tissue evidence="4">Whole organism of an adult</tissue>
    </source>
</reference>
<dbReference type="AlphaFoldDB" id="A0A433U8E7"/>
<feature type="compositionally biased region" description="Polar residues" evidence="2">
    <location>
        <begin position="156"/>
        <end position="166"/>
    </location>
</feature>
<dbReference type="OrthoDB" id="436519at2759"/>
<evidence type="ECO:0000259" key="3">
    <source>
        <dbReference type="PROSITE" id="PS50076"/>
    </source>
</evidence>
<keyword evidence="1" id="KW-0143">Chaperone</keyword>